<dbReference type="InterPro" id="IPR001375">
    <property type="entry name" value="Peptidase_S9_cat"/>
</dbReference>
<evidence type="ECO:0000259" key="2">
    <source>
        <dbReference type="Pfam" id="PF00930"/>
    </source>
</evidence>
<accession>A0A916JJ51</accession>
<dbReference type="SUPFAM" id="SSF82171">
    <property type="entry name" value="DPP6 N-terminal domain-like"/>
    <property type="match status" value="1"/>
</dbReference>
<dbReference type="KEGG" id="ptan:CRYO30217_00364"/>
<dbReference type="AlphaFoldDB" id="A0A916JJ51"/>
<gene>
    <name evidence="3" type="primary">ptpA</name>
    <name evidence="3" type="ORF">CRYO30217_00364</name>
</gene>
<dbReference type="Pfam" id="PF00930">
    <property type="entry name" value="DPPIV_N"/>
    <property type="match status" value="1"/>
</dbReference>
<dbReference type="GO" id="GO:0008239">
    <property type="term" value="F:dipeptidyl-peptidase activity"/>
    <property type="evidence" value="ECO:0007669"/>
    <property type="project" value="TreeGrafter"/>
</dbReference>
<dbReference type="Proteomes" id="UP000683507">
    <property type="component" value="Chromosome"/>
</dbReference>
<dbReference type="EMBL" id="OU015584">
    <property type="protein sequence ID" value="CAG5077373.1"/>
    <property type="molecule type" value="Genomic_DNA"/>
</dbReference>
<name>A0A916JJ51_9FLAO</name>
<sequence>MLLKINFMKHIFWLVGLCLVTGVIAQKKDITIEDCELGYSKGLYPENLNALQWTTESNYSYVSGDSLIVSSVKGKKEYISKDQFVSADKNLKRIPRLIWMNDEQGFYYAKNEIKSFNTSSIESSTLLKFPQEAANQDYNSVSNVLAYTLENNLYIATDSNDKVEVFATDDENIVSGQAIHRYEFGISKGTFWSPKGTYLAFYQKDETDVADYPMLNINTTPGSLDAVKYPMAGQKSEYAKVGVFNVKTRATSFLNIDMTEKDHYLTNLAWSPDEKYVILAEVNRDQNHVWLNKYDVITGNLVKTLFEESSREWAEPEHPASFIPSKENEFLWLSERDGFMNLYHYNLEGELLGQVTNFDFVVQSIIGYSSDGKYVYVEATGPDARENHCYQVEIASHEYQKLTKEAGSHHVSLSPNGKYLLDSWSSWKTPNQVDLIDIKKGKVTTIHKSADPLKDFNMAQVEYGTLKSNDGFDLYTRVMKPHDFDPNKKYPVLVYVYGGPHAQLVTNDWLGGARLWMHYMTQQGYIVFTIDGRGSANRGYDFEKVIHRHLGENEMEDQLVGVDYLKSLPYVDANRMAVHGWSFGGFMTTSLMLRHPGVFTCGVAGGPVIDWKWYEVMYGERYMDRPEQNPEGYKKASLLNYVENLEGNLLMIHGTIDDVVVMQHNMAFVQTCVSAGVQIDFFPYPMYKHHVRGKDRVHLMTKMLNYIMEHNK</sequence>
<protein>
    <submittedName>
        <fullName evidence="3">Prolyl tripeptidyl peptidase</fullName>
        <ecNumber evidence="3">3.4.14.12</ecNumber>
    </submittedName>
</protein>
<dbReference type="InterPro" id="IPR002469">
    <property type="entry name" value="Peptidase_S9B_N"/>
</dbReference>
<dbReference type="Gene3D" id="2.140.10.30">
    <property type="entry name" value="Dipeptidylpeptidase IV, N-terminal domain"/>
    <property type="match status" value="1"/>
</dbReference>
<keyword evidence="3" id="KW-0378">Hydrolase</keyword>
<feature type="domain" description="Dipeptidylpeptidase IV N-terminal" evidence="2">
    <location>
        <begin position="108"/>
        <end position="430"/>
    </location>
</feature>
<dbReference type="Pfam" id="PF00326">
    <property type="entry name" value="Peptidase_S9"/>
    <property type="match status" value="1"/>
</dbReference>
<reference evidence="3" key="1">
    <citation type="submission" date="2021-04" db="EMBL/GenBank/DDBJ databases">
        <authorList>
            <person name="Rodrigo-Torres L."/>
            <person name="Arahal R. D."/>
            <person name="Lucena T."/>
        </authorList>
    </citation>
    <scope>NUCLEOTIDE SEQUENCE</scope>
    <source>
        <strain evidence="3">AS29M-1</strain>
    </source>
</reference>
<dbReference type="GO" id="GO:0008236">
    <property type="term" value="F:serine-type peptidase activity"/>
    <property type="evidence" value="ECO:0007669"/>
    <property type="project" value="InterPro"/>
</dbReference>
<dbReference type="GO" id="GO:0006508">
    <property type="term" value="P:proteolysis"/>
    <property type="evidence" value="ECO:0007669"/>
    <property type="project" value="InterPro"/>
</dbReference>
<dbReference type="PANTHER" id="PTHR11731:SF193">
    <property type="entry name" value="DIPEPTIDYL PEPTIDASE 9"/>
    <property type="match status" value="1"/>
</dbReference>
<evidence type="ECO:0000259" key="1">
    <source>
        <dbReference type="Pfam" id="PF00326"/>
    </source>
</evidence>
<dbReference type="InterPro" id="IPR029058">
    <property type="entry name" value="AB_hydrolase_fold"/>
</dbReference>
<evidence type="ECO:0000313" key="4">
    <source>
        <dbReference type="Proteomes" id="UP000683507"/>
    </source>
</evidence>
<dbReference type="Gene3D" id="3.40.50.1820">
    <property type="entry name" value="alpha/beta hydrolase"/>
    <property type="match status" value="1"/>
</dbReference>
<dbReference type="EC" id="3.4.14.12" evidence="3"/>
<keyword evidence="4" id="KW-1185">Reference proteome</keyword>
<dbReference type="SUPFAM" id="SSF53474">
    <property type="entry name" value="alpha/beta-Hydrolases"/>
    <property type="match status" value="1"/>
</dbReference>
<organism evidence="3 4">
    <name type="scientific">Parvicella tangerina</name>
    <dbReference type="NCBI Taxonomy" id="2829795"/>
    <lineage>
        <taxon>Bacteria</taxon>
        <taxon>Pseudomonadati</taxon>
        <taxon>Bacteroidota</taxon>
        <taxon>Flavobacteriia</taxon>
        <taxon>Flavobacteriales</taxon>
        <taxon>Parvicellaceae</taxon>
        <taxon>Parvicella</taxon>
    </lineage>
</organism>
<evidence type="ECO:0000313" key="3">
    <source>
        <dbReference type="EMBL" id="CAG5077373.1"/>
    </source>
</evidence>
<dbReference type="InterPro" id="IPR050278">
    <property type="entry name" value="Serine_Prot_S9B/DPPIV"/>
</dbReference>
<dbReference type="PANTHER" id="PTHR11731">
    <property type="entry name" value="PROTEASE FAMILY S9B,C DIPEPTIDYL-PEPTIDASE IV-RELATED"/>
    <property type="match status" value="1"/>
</dbReference>
<proteinExistence type="predicted"/>
<feature type="domain" description="Peptidase S9 prolyl oligopeptidase catalytic" evidence="1">
    <location>
        <begin position="517"/>
        <end position="710"/>
    </location>
</feature>